<dbReference type="NCBIfam" id="NF040521">
    <property type="entry name" value="C45_proenzyme"/>
    <property type="match status" value="1"/>
</dbReference>
<keyword evidence="2" id="KW-0812">Transmembrane</keyword>
<dbReference type="InterPro" id="IPR005079">
    <property type="entry name" value="Peptidase_C45_hydrolase"/>
</dbReference>
<accession>A0A381FM34</accession>
<feature type="repeat" description="TPR" evidence="1">
    <location>
        <begin position="545"/>
        <end position="578"/>
    </location>
</feature>
<dbReference type="SUPFAM" id="SSF48452">
    <property type="entry name" value="TPR-like"/>
    <property type="match status" value="1"/>
</dbReference>
<evidence type="ECO:0000256" key="2">
    <source>
        <dbReference type="SAM" id="Phobius"/>
    </source>
</evidence>
<dbReference type="PANTHER" id="PTHR35190:SF2">
    <property type="entry name" value="PROTEIN DCD1B"/>
    <property type="match status" value="1"/>
</dbReference>
<dbReference type="Pfam" id="PF03417">
    <property type="entry name" value="AAT"/>
    <property type="match status" value="1"/>
</dbReference>
<gene>
    <name evidence="4" type="ORF">NCTC13532_03171</name>
</gene>
<sequence>MKKGNNMQSFVILNGAKHNEESLIFWLRFSLRQNDKIRRLINDRAVILFFLSLILILNLSSCGVRKSIKHAPDVSQYSLEVPKVNIINDSTFSFNQNYLTKNKQLLWELYIKGNPLQLGYNNGALTQDLMQKQEGIFFSKVEGFVPSKFKQKLLRGFLKWYNRKMYLNVREDFQAELYGLSQYSSNKYDFIAPKFRRAMYLHGAHDIGHAMQDLMVVGCTSLAVWNENTEDGDLLIGRNFDFYVGDEFAKNKLVEFVESENGIPYLSVSWPGMIGVVSGMNKEGISVTINAGKSKIPLTAKTPISFVTREILQYATTIDEAIAIAKKRKVFVSESILVGSANDKSAVIIEVSPDNFGIYKVANTSKVFCTNHFQSEAYKNDKRNQKHIVESHSEYRYEKLQELLQENKKLNPEKMASILRDKSGLKGEKIGYGNEKAINQLLAHHAVIFSPQKKLVWVSSNPYQLGEFVCYDLNEIFSDKRLKSGEFAKSNLNIAKDPFLHSQEFENYEEFKFAHSEIQNAIDSDDMILTDDFIPHYQSLNPDFWLVYYQSGKYYFKQKEYSKAKTEFEKALTKEITTLPDKENVEKYLKKTLRKLK</sequence>
<evidence type="ECO:0000256" key="1">
    <source>
        <dbReference type="PROSITE-ProRule" id="PRU00339"/>
    </source>
</evidence>
<keyword evidence="4" id="KW-0378">Hydrolase</keyword>
<dbReference type="Proteomes" id="UP000254282">
    <property type="component" value="Unassembled WGS sequence"/>
</dbReference>
<dbReference type="Gene3D" id="1.25.40.10">
    <property type="entry name" value="Tetratricopeptide repeat domain"/>
    <property type="match status" value="1"/>
</dbReference>
<dbReference type="EMBL" id="UFVR01000004">
    <property type="protein sequence ID" value="SUX47599.1"/>
    <property type="molecule type" value="Genomic_DNA"/>
</dbReference>
<dbReference type="RefSeq" id="WP_228428823.1">
    <property type="nucleotide sequence ID" value="NZ_UFVR01000004.1"/>
</dbReference>
<dbReference type="PROSITE" id="PS50005">
    <property type="entry name" value="TPR"/>
    <property type="match status" value="1"/>
</dbReference>
<protein>
    <submittedName>
        <fullName evidence="4">Predicted choloylglycine hydrolase</fullName>
    </submittedName>
</protein>
<evidence type="ECO:0000313" key="4">
    <source>
        <dbReference type="EMBL" id="SUX47599.1"/>
    </source>
</evidence>
<dbReference type="Gene3D" id="3.60.60.10">
    <property type="entry name" value="Penicillin V Acylase, Chain A"/>
    <property type="match status" value="1"/>
</dbReference>
<dbReference type="AlphaFoldDB" id="A0A381FM34"/>
<evidence type="ECO:0000259" key="3">
    <source>
        <dbReference type="Pfam" id="PF03417"/>
    </source>
</evidence>
<dbReference type="InterPro" id="IPR047803">
    <property type="entry name" value="DCD1A/B-like"/>
</dbReference>
<keyword evidence="2" id="KW-0472">Membrane</keyword>
<organism evidence="4 5">
    <name type="scientific">Chryseobacterium indoltheticum</name>
    <dbReference type="NCBI Taxonomy" id="254"/>
    <lineage>
        <taxon>Bacteria</taxon>
        <taxon>Pseudomonadati</taxon>
        <taxon>Bacteroidota</taxon>
        <taxon>Flavobacteriia</taxon>
        <taxon>Flavobacteriales</taxon>
        <taxon>Weeksellaceae</taxon>
        <taxon>Chryseobacterium group</taxon>
        <taxon>Chryseobacterium</taxon>
    </lineage>
</organism>
<dbReference type="STRING" id="254.SAMN05421682_11253"/>
<reference evidence="4 5" key="1">
    <citation type="submission" date="2018-06" db="EMBL/GenBank/DDBJ databases">
        <authorList>
            <consortium name="Pathogen Informatics"/>
            <person name="Doyle S."/>
        </authorList>
    </citation>
    <scope>NUCLEOTIDE SEQUENCE [LARGE SCALE GENOMIC DNA]</scope>
    <source>
        <strain evidence="4 5">NCTC13532</strain>
    </source>
</reference>
<evidence type="ECO:0000313" key="5">
    <source>
        <dbReference type="Proteomes" id="UP000254282"/>
    </source>
</evidence>
<keyword evidence="2" id="KW-1133">Transmembrane helix</keyword>
<feature type="transmembrane region" description="Helical" evidence="2">
    <location>
        <begin position="41"/>
        <end position="59"/>
    </location>
</feature>
<dbReference type="PANTHER" id="PTHR35190">
    <property type="entry name" value="PROTEIN DCD1B"/>
    <property type="match status" value="1"/>
</dbReference>
<dbReference type="InterPro" id="IPR011990">
    <property type="entry name" value="TPR-like_helical_dom_sf"/>
</dbReference>
<feature type="domain" description="Peptidase C45 hydrolase" evidence="3">
    <location>
        <begin position="229"/>
        <end position="424"/>
    </location>
</feature>
<dbReference type="GO" id="GO:0016787">
    <property type="term" value="F:hydrolase activity"/>
    <property type="evidence" value="ECO:0007669"/>
    <property type="project" value="UniProtKB-KW"/>
</dbReference>
<name>A0A381FM34_9FLAO</name>
<dbReference type="InterPro" id="IPR047794">
    <property type="entry name" value="C45_proenzyme-like"/>
</dbReference>
<dbReference type="InterPro" id="IPR019734">
    <property type="entry name" value="TPR_rpt"/>
</dbReference>
<keyword evidence="1" id="KW-0802">TPR repeat</keyword>
<proteinExistence type="predicted"/>